<evidence type="ECO:0000256" key="2">
    <source>
        <dbReference type="ARBA" id="ARBA00023204"/>
    </source>
</evidence>
<accession>A0A918ASH7</accession>
<comment type="caution">
    <text evidence="3">The sequence shown here is derived from an EMBL/GenBank/DDBJ whole genome shotgun (WGS) entry which is preliminary data.</text>
</comment>
<keyword evidence="2" id="KW-0234">DNA repair</keyword>
<name>A0A918ASH7_9PSEU</name>
<dbReference type="GO" id="GO:0006285">
    <property type="term" value="P:base-excision repair, AP site formation"/>
    <property type="evidence" value="ECO:0007669"/>
    <property type="project" value="TreeGrafter"/>
</dbReference>
<reference evidence="3" key="1">
    <citation type="journal article" date="2014" name="Int. J. Syst. Evol. Microbiol.">
        <title>Complete genome sequence of Corynebacterium casei LMG S-19264T (=DSM 44701T), isolated from a smear-ripened cheese.</title>
        <authorList>
            <consortium name="US DOE Joint Genome Institute (JGI-PGF)"/>
            <person name="Walter F."/>
            <person name="Albersmeier A."/>
            <person name="Kalinowski J."/>
            <person name="Ruckert C."/>
        </authorList>
    </citation>
    <scope>NUCLEOTIDE SEQUENCE</scope>
    <source>
        <strain evidence="3">JCM 3313</strain>
    </source>
</reference>
<dbReference type="GO" id="GO:0032131">
    <property type="term" value="F:alkylated DNA binding"/>
    <property type="evidence" value="ECO:0007669"/>
    <property type="project" value="TreeGrafter"/>
</dbReference>
<dbReference type="AlphaFoldDB" id="A0A918ASH7"/>
<reference evidence="3" key="2">
    <citation type="submission" date="2020-09" db="EMBL/GenBank/DDBJ databases">
        <authorList>
            <person name="Sun Q."/>
            <person name="Ohkuma M."/>
        </authorList>
    </citation>
    <scope>NUCLEOTIDE SEQUENCE</scope>
    <source>
        <strain evidence="3">JCM 3313</strain>
    </source>
</reference>
<proteinExistence type="predicted"/>
<dbReference type="SUPFAM" id="SSF48150">
    <property type="entry name" value="DNA-glycosylase"/>
    <property type="match status" value="1"/>
</dbReference>
<keyword evidence="1" id="KW-0227">DNA damage</keyword>
<dbReference type="PANTHER" id="PTHR43003">
    <property type="entry name" value="DNA-3-METHYLADENINE GLYCOSYLASE"/>
    <property type="match status" value="1"/>
</dbReference>
<dbReference type="InterPro" id="IPR051912">
    <property type="entry name" value="Alkylbase_DNA_Glycosylase/TA"/>
</dbReference>
<dbReference type="InterPro" id="IPR011257">
    <property type="entry name" value="DNA_glycosylase"/>
</dbReference>
<dbReference type="RefSeq" id="WP_189225624.1">
    <property type="nucleotide sequence ID" value="NZ_BMRG01000011.1"/>
</dbReference>
<evidence type="ECO:0000256" key="1">
    <source>
        <dbReference type="ARBA" id="ARBA00022763"/>
    </source>
</evidence>
<dbReference type="PANTHER" id="PTHR43003:SF6">
    <property type="entry name" value="DNA GLYCOSYLASE"/>
    <property type="match status" value="1"/>
</dbReference>
<keyword evidence="4" id="KW-1185">Reference proteome</keyword>
<gene>
    <name evidence="3" type="ORF">GCM10010185_48740</name>
</gene>
<dbReference type="EMBL" id="BMRG01000011">
    <property type="protein sequence ID" value="GGP70004.1"/>
    <property type="molecule type" value="Genomic_DNA"/>
</dbReference>
<sequence>MSRTWRPPFALDLGAVLAPLRRGPGDPSFQLDADGAVWLTANTPAGPGTLRLRRPGDEVEGQAWGDGARWLLDGLPALLGGLDDDSAFRPHHPLIAESRRRRPGIRLGATGRVWDALLPSVLEQKVTGTEAHRSYRQLCLRFGLPAPGPAPAGMRVPPTPRAVLGITDWQWHKAGVDGGRRRALVAAAQVAHRLENAADLKGEPGRALLCKVPGVGPWTAAEVAQRVWGDPDAVSFGDYHLAAHVGWALVGEPVDDDGMAELLAPCAPQRHRAVRYLLASGVRKPRFGPRFAARDYRAI</sequence>
<organism evidence="3 4">
    <name type="scientific">Saccharothrix coeruleofusca</name>
    <dbReference type="NCBI Taxonomy" id="33919"/>
    <lineage>
        <taxon>Bacteria</taxon>
        <taxon>Bacillati</taxon>
        <taxon>Actinomycetota</taxon>
        <taxon>Actinomycetes</taxon>
        <taxon>Pseudonocardiales</taxon>
        <taxon>Pseudonocardiaceae</taxon>
        <taxon>Saccharothrix</taxon>
    </lineage>
</organism>
<evidence type="ECO:0000313" key="4">
    <source>
        <dbReference type="Proteomes" id="UP000639606"/>
    </source>
</evidence>
<dbReference type="Proteomes" id="UP000639606">
    <property type="component" value="Unassembled WGS sequence"/>
</dbReference>
<dbReference type="GO" id="GO:0005737">
    <property type="term" value="C:cytoplasm"/>
    <property type="evidence" value="ECO:0007669"/>
    <property type="project" value="TreeGrafter"/>
</dbReference>
<evidence type="ECO:0000313" key="3">
    <source>
        <dbReference type="EMBL" id="GGP70004.1"/>
    </source>
</evidence>
<protein>
    <submittedName>
        <fullName evidence="3">3-methyladenine DNA glycosylase</fullName>
    </submittedName>
</protein>
<dbReference type="Gene3D" id="1.10.340.30">
    <property type="entry name" value="Hypothetical protein, domain 2"/>
    <property type="match status" value="1"/>
</dbReference>
<dbReference type="GO" id="GO:0043916">
    <property type="term" value="F:DNA-7-methylguanine glycosylase activity"/>
    <property type="evidence" value="ECO:0007669"/>
    <property type="project" value="TreeGrafter"/>
</dbReference>
<dbReference type="GO" id="GO:0006307">
    <property type="term" value="P:DNA alkylation repair"/>
    <property type="evidence" value="ECO:0007669"/>
    <property type="project" value="TreeGrafter"/>
</dbReference>
<dbReference type="GO" id="GO:0032993">
    <property type="term" value="C:protein-DNA complex"/>
    <property type="evidence" value="ECO:0007669"/>
    <property type="project" value="TreeGrafter"/>
</dbReference>
<dbReference type="GO" id="GO:0008725">
    <property type="term" value="F:DNA-3-methyladenine glycosylase activity"/>
    <property type="evidence" value="ECO:0007669"/>
    <property type="project" value="TreeGrafter"/>
</dbReference>